<dbReference type="InterPro" id="IPR036259">
    <property type="entry name" value="MFS_trans_sf"/>
</dbReference>
<keyword evidence="3 5" id="KW-1133">Transmembrane helix</keyword>
<feature type="transmembrane region" description="Helical" evidence="5">
    <location>
        <begin position="96"/>
        <end position="117"/>
    </location>
</feature>
<feature type="transmembrane region" description="Helical" evidence="5">
    <location>
        <begin position="37"/>
        <end position="57"/>
    </location>
</feature>
<dbReference type="InterPro" id="IPR011701">
    <property type="entry name" value="MFS"/>
</dbReference>
<dbReference type="Pfam" id="PF07690">
    <property type="entry name" value="MFS_1"/>
    <property type="match status" value="1"/>
</dbReference>
<evidence type="ECO:0000256" key="2">
    <source>
        <dbReference type="ARBA" id="ARBA00022692"/>
    </source>
</evidence>
<feature type="non-terminal residue" evidence="7">
    <location>
        <position position="198"/>
    </location>
</feature>
<feature type="transmembrane region" description="Helical" evidence="5">
    <location>
        <begin position="163"/>
        <end position="188"/>
    </location>
</feature>
<dbReference type="PROSITE" id="PS50850">
    <property type="entry name" value="MFS"/>
    <property type="match status" value="1"/>
</dbReference>
<evidence type="ECO:0000259" key="6">
    <source>
        <dbReference type="PROSITE" id="PS50850"/>
    </source>
</evidence>
<reference evidence="7" key="1">
    <citation type="submission" date="2021-04" db="EMBL/GenBank/DDBJ databases">
        <authorList>
            <consortium name="Molecular Ecology Group"/>
        </authorList>
    </citation>
    <scope>NUCLEOTIDE SEQUENCE</scope>
</reference>
<evidence type="ECO:0000256" key="5">
    <source>
        <dbReference type="SAM" id="Phobius"/>
    </source>
</evidence>
<protein>
    <recommendedName>
        <fullName evidence="6">Major facilitator superfamily (MFS) profile domain-containing protein</fullName>
    </recommendedName>
</protein>
<feature type="non-terminal residue" evidence="7">
    <location>
        <position position="1"/>
    </location>
</feature>
<dbReference type="OrthoDB" id="2985014at2759"/>
<sequence>YGGKRFFGWATFGSGVVTLLIPYAAMFSYSAVISIRVILGLLQGVTLPAVLVVWSQWAPPLERQKLINLSLSGSTFGIILTYPSVSIMCHMDKEGWGYIFYISGAVTITWCVLWYYYVHDTPSKHPRITQLEKAYIHNCLRHNMPLKETHITPWLEMMSSPPIWAYILTHMASTFQLYGLMSYMTIYLQDVHYFSKTE</sequence>
<feature type="domain" description="Major facilitator superfamily (MFS) profile" evidence="6">
    <location>
        <begin position="1"/>
        <end position="198"/>
    </location>
</feature>
<evidence type="ECO:0000256" key="3">
    <source>
        <dbReference type="ARBA" id="ARBA00022989"/>
    </source>
</evidence>
<dbReference type="Gene3D" id="1.20.1250.20">
    <property type="entry name" value="MFS general substrate transporter like domains"/>
    <property type="match status" value="1"/>
</dbReference>
<evidence type="ECO:0000256" key="1">
    <source>
        <dbReference type="ARBA" id="ARBA00004141"/>
    </source>
</evidence>
<keyword evidence="2 5" id="KW-0812">Transmembrane</keyword>
<proteinExistence type="predicted"/>
<keyword evidence="8" id="KW-1185">Reference proteome</keyword>
<dbReference type="PANTHER" id="PTHR11662">
    <property type="entry name" value="SOLUTE CARRIER FAMILY 17"/>
    <property type="match status" value="1"/>
</dbReference>
<dbReference type="SUPFAM" id="SSF103473">
    <property type="entry name" value="MFS general substrate transporter"/>
    <property type="match status" value="1"/>
</dbReference>
<dbReference type="GO" id="GO:0006820">
    <property type="term" value="P:monoatomic anion transport"/>
    <property type="evidence" value="ECO:0007669"/>
    <property type="project" value="TreeGrafter"/>
</dbReference>
<dbReference type="Proteomes" id="UP000678393">
    <property type="component" value="Unassembled WGS sequence"/>
</dbReference>
<accession>A0A8S3YY05</accession>
<dbReference type="EMBL" id="CAJHNH020001175">
    <property type="protein sequence ID" value="CAG5121854.1"/>
    <property type="molecule type" value="Genomic_DNA"/>
</dbReference>
<organism evidence="7 8">
    <name type="scientific">Candidula unifasciata</name>
    <dbReference type="NCBI Taxonomy" id="100452"/>
    <lineage>
        <taxon>Eukaryota</taxon>
        <taxon>Metazoa</taxon>
        <taxon>Spiralia</taxon>
        <taxon>Lophotrochozoa</taxon>
        <taxon>Mollusca</taxon>
        <taxon>Gastropoda</taxon>
        <taxon>Heterobranchia</taxon>
        <taxon>Euthyneura</taxon>
        <taxon>Panpulmonata</taxon>
        <taxon>Eupulmonata</taxon>
        <taxon>Stylommatophora</taxon>
        <taxon>Helicina</taxon>
        <taxon>Helicoidea</taxon>
        <taxon>Geomitridae</taxon>
        <taxon>Candidula</taxon>
    </lineage>
</organism>
<keyword evidence="4 5" id="KW-0472">Membrane</keyword>
<dbReference type="PANTHER" id="PTHR11662:SF399">
    <property type="entry name" value="FI19708P1-RELATED"/>
    <property type="match status" value="1"/>
</dbReference>
<name>A0A8S3YY05_9EUPU</name>
<comment type="caution">
    <text evidence="7">The sequence shown here is derived from an EMBL/GenBank/DDBJ whole genome shotgun (WGS) entry which is preliminary data.</text>
</comment>
<evidence type="ECO:0000256" key="4">
    <source>
        <dbReference type="ARBA" id="ARBA00023136"/>
    </source>
</evidence>
<gene>
    <name evidence="7" type="ORF">CUNI_LOCUS7412</name>
</gene>
<feature type="transmembrane region" description="Helical" evidence="5">
    <location>
        <begin position="69"/>
        <end position="89"/>
    </location>
</feature>
<comment type="subcellular location">
    <subcellularLocation>
        <location evidence="1">Membrane</location>
        <topology evidence="1">Multi-pass membrane protein</topology>
    </subcellularLocation>
</comment>
<dbReference type="InterPro" id="IPR020846">
    <property type="entry name" value="MFS_dom"/>
</dbReference>
<dbReference type="AlphaFoldDB" id="A0A8S3YY05"/>
<evidence type="ECO:0000313" key="8">
    <source>
        <dbReference type="Proteomes" id="UP000678393"/>
    </source>
</evidence>
<dbReference type="GO" id="GO:0016324">
    <property type="term" value="C:apical plasma membrane"/>
    <property type="evidence" value="ECO:0007669"/>
    <property type="project" value="TreeGrafter"/>
</dbReference>
<dbReference type="GO" id="GO:0022857">
    <property type="term" value="F:transmembrane transporter activity"/>
    <property type="evidence" value="ECO:0007669"/>
    <property type="project" value="InterPro"/>
</dbReference>
<feature type="transmembrane region" description="Helical" evidence="5">
    <location>
        <begin position="6"/>
        <end position="25"/>
    </location>
</feature>
<dbReference type="InterPro" id="IPR050382">
    <property type="entry name" value="MFS_Na/Anion_cotransporter"/>
</dbReference>
<evidence type="ECO:0000313" key="7">
    <source>
        <dbReference type="EMBL" id="CAG5121854.1"/>
    </source>
</evidence>